<dbReference type="AlphaFoldDB" id="A0A1E7EVI6"/>
<feature type="region of interest" description="Disordered" evidence="5">
    <location>
        <begin position="118"/>
        <end position="146"/>
    </location>
</feature>
<feature type="compositionally biased region" description="Basic residues" evidence="5">
    <location>
        <begin position="1"/>
        <end position="13"/>
    </location>
</feature>
<evidence type="ECO:0000256" key="3">
    <source>
        <dbReference type="ARBA" id="ARBA00022833"/>
    </source>
</evidence>
<name>A0A1E7EVI6_9STRA</name>
<evidence type="ECO:0000256" key="5">
    <source>
        <dbReference type="SAM" id="MobiDB-lite"/>
    </source>
</evidence>
<evidence type="ECO:0000256" key="1">
    <source>
        <dbReference type="ARBA" id="ARBA00022723"/>
    </source>
</evidence>
<keyword evidence="8" id="KW-1185">Reference proteome</keyword>
<proteinExistence type="predicted"/>
<dbReference type="OrthoDB" id="5945798at2759"/>
<dbReference type="InterPro" id="IPR002893">
    <property type="entry name" value="Znf_MYND"/>
</dbReference>
<dbReference type="PROSITE" id="PS01360">
    <property type="entry name" value="ZF_MYND_1"/>
    <property type="match status" value="1"/>
</dbReference>
<sequence>MGRKQTKRQQRRAKKEEGKKKKKNTAKEDDEEVQNRNGWNDDDNDGGKETFKEDKDVQNRIEHAEDLKEKNMTGFRVTVPENINPGEEFQVYVGSRIVRVRCPLNFLRGKALQITVPDKGEDPASAGGRGITNRRAKWKHPKPEENNKRIINNAPFTWNPSTKRWMKDDTLPATENDEEVQNEVITFDRIDDRNEYRTSVEYRAVLELYSSHRRGDMKEAVGLYHYLAVVYGCVRSMADLGSFFSECVEFKKLHVATPWLLEGAIRGSGVCRFLLTTNVYEETETNTAYALNTYWLEMHAKFNTYDEHQFDNSMVKHYKNAVLKSCVMCSKTDSKTLTLQQCKGCSLYCYCSETCQTDHWHEFNHKGECKQLHILNKYHKPYAKEIRDAAIGGNNHPALDKLRHKLGLSRPLQEYEELMKHDTHDGKPIDPEDYLVGREDGTVWVGSTPHPIGSYSGKMVHPSSKNDNTDYCEEGDG</sequence>
<dbReference type="Pfam" id="PF01753">
    <property type="entry name" value="zf-MYND"/>
    <property type="match status" value="1"/>
</dbReference>
<gene>
    <name evidence="7" type="ORF">FRACYDRAFT_248118</name>
</gene>
<dbReference type="KEGG" id="fcy:FRACYDRAFT_248118"/>
<keyword evidence="1" id="KW-0479">Metal-binding</keyword>
<keyword evidence="3" id="KW-0862">Zinc</keyword>
<organism evidence="7 8">
    <name type="scientific">Fragilariopsis cylindrus CCMP1102</name>
    <dbReference type="NCBI Taxonomy" id="635003"/>
    <lineage>
        <taxon>Eukaryota</taxon>
        <taxon>Sar</taxon>
        <taxon>Stramenopiles</taxon>
        <taxon>Ochrophyta</taxon>
        <taxon>Bacillariophyta</taxon>
        <taxon>Bacillariophyceae</taxon>
        <taxon>Bacillariophycidae</taxon>
        <taxon>Bacillariales</taxon>
        <taxon>Bacillariaceae</taxon>
        <taxon>Fragilariopsis</taxon>
    </lineage>
</organism>
<dbReference type="PROSITE" id="PS50865">
    <property type="entry name" value="ZF_MYND_2"/>
    <property type="match status" value="1"/>
</dbReference>
<dbReference type="EMBL" id="KV784374">
    <property type="protein sequence ID" value="OEU09869.1"/>
    <property type="molecule type" value="Genomic_DNA"/>
</dbReference>
<feature type="region of interest" description="Disordered" evidence="5">
    <location>
        <begin position="1"/>
        <end position="59"/>
    </location>
</feature>
<feature type="domain" description="MYND-type" evidence="6">
    <location>
        <begin position="326"/>
        <end position="369"/>
    </location>
</feature>
<reference evidence="7 8" key="1">
    <citation type="submission" date="2016-09" db="EMBL/GenBank/DDBJ databases">
        <title>Extensive genetic diversity and differential bi-allelic expression allows diatom success in the polar Southern Ocean.</title>
        <authorList>
            <consortium name="DOE Joint Genome Institute"/>
            <person name="Mock T."/>
            <person name="Otillar R.P."/>
            <person name="Strauss J."/>
            <person name="Dupont C."/>
            <person name="Frickenhaus S."/>
            <person name="Maumus F."/>
            <person name="Mcmullan M."/>
            <person name="Sanges R."/>
            <person name="Schmutz J."/>
            <person name="Toseland A."/>
            <person name="Valas R."/>
            <person name="Veluchamy A."/>
            <person name="Ward B.J."/>
            <person name="Allen A."/>
            <person name="Barry K."/>
            <person name="Falciatore A."/>
            <person name="Ferrante M."/>
            <person name="Fortunato A.E."/>
            <person name="Gloeckner G."/>
            <person name="Gruber A."/>
            <person name="Hipkin R."/>
            <person name="Janech M."/>
            <person name="Kroth P."/>
            <person name="Leese F."/>
            <person name="Lindquist E."/>
            <person name="Lyon B.R."/>
            <person name="Martin J."/>
            <person name="Mayer C."/>
            <person name="Parker M."/>
            <person name="Quesneville H."/>
            <person name="Raymond J."/>
            <person name="Uhlig C."/>
            <person name="Valentin K.U."/>
            <person name="Worden A.Z."/>
            <person name="Armbrust E.V."/>
            <person name="Bowler C."/>
            <person name="Green B."/>
            <person name="Moulton V."/>
            <person name="Van Oosterhout C."/>
            <person name="Grigoriev I."/>
        </authorList>
    </citation>
    <scope>NUCLEOTIDE SEQUENCE [LARGE SCALE GENOMIC DNA]</scope>
    <source>
        <strain evidence="7 8">CCMP1102</strain>
    </source>
</reference>
<keyword evidence="2 4" id="KW-0863">Zinc-finger</keyword>
<dbReference type="SUPFAM" id="SSF144232">
    <property type="entry name" value="HIT/MYND zinc finger-like"/>
    <property type="match status" value="1"/>
</dbReference>
<feature type="region of interest" description="Disordered" evidence="5">
    <location>
        <begin position="455"/>
        <end position="477"/>
    </location>
</feature>
<evidence type="ECO:0000313" key="8">
    <source>
        <dbReference type="Proteomes" id="UP000095751"/>
    </source>
</evidence>
<evidence type="ECO:0000259" key="6">
    <source>
        <dbReference type="PROSITE" id="PS50865"/>
    </source>
</evidence>
<evidence type="ECO:0000313" key="7">
    <source>
        <dbReference type="EMBL" id="OEU09869.1"/>
    </source>
</evidence>
<evidence type="ECO:0000256" key="4">
    <source>
        <dbReference type="PROSITE-ProRule" id="PRU00134"/>
    </source>
</evidence>
<dbReference type="Proteomes" id="UP000095751">
    <property type="component" value="Unassembled WGS sequence"/>
</dbReference>
<dbReference type="GO" id="GO:0008270">
    <property type="term" value="F:zinc ion binding"/>
    <property type="evidence" value="ECO:0007669"/>
    <property type="project" value="UniProtKB-KW"/>
</dbReference>
<accession>A0A1E7EVI6</accession>
<dbReference type="Gene3D" id="6.10.140.2220">
    <property type="match status" value="1"/>
</dbReference>
<dbReference type="InParanoid" id="A0A1E7EVI6"/>
<feature type="compositionally biased region" description="Basic and acidic residues" evidence="5">
    <location>
        <begin position="45"/>
        <end position="59"/>
    </location>
</feature>
<evidence type="ECO:0000256" key="2">
    <source>
        <dbReference type="ARBA" id="ARBA00022771"/>
    </source>
</evidence>
<protein>
    <recommendedName>
        <fullName evidence="6">MYND-type domain-containing protein</fullName>
    </recommendedName>
</protein>